<keyword evidence="7 9" id="KW-0411">Iron-sulfur</keyword>
<evidence type="ECO:0000313" key="12">
    <source>
        <dbReference type="Proteomes" id="UP000806542"/>
    </source>
</evidence>
<comment type="similarity">
    <text evidence="1">Belongs to the anaerobic coproporphyrinogen-III oxidase family. HemW subfamily.</text>
</comment>
<evidence type="ECO:0000256" key="5">
    <source>
        <dbReference type="ARBA" id="ARBA00022723"/>
    </source>
</evidence>
<evidence type="ECO:0000256" key="4">
    <source>
        <dbReference type="ARBA" id="ARBA00022691"/>
    </source>
</evidence>
<comment type="function">
    <text evidence="9">Probably acts as a heme chaperone, transferring heme to an unknown acceptor. Binds one molecule of heme per monomer, possibly covalently. Binds 1 [4Fe-4S] cluster. The cluster is coordinated with 3 cysteines and an exchangeable S-adenosyl-L-methionine.</text>
</comment>
<keyword evidence="5 9" id="KW-0479">Metal-binding</keyword>
<evidence type="ECO:0000256" key="9">
    <source>
        <dbReference type="RuleBase" id="RU364116"/>
    </source>
</evidence>
<keyword evidence="3 9" id="KW-0349">Heme</keyword>
<dbReference type="SMART" id="SM00729">
    <property type="entry name" value="Elp3"/>
    <property type="match status" value="1"/>
</dbReference>
<dbReference type="RefSeq" id="WP_226392818.1">
    <property type="nucleotide sequence ID" value="NZ_JADCKB010000013.1"/>
</dbReference>
<dbReference type="SUPFAM" id="SSF102114">
    <property type="entry name" value="Radical SAM enzymes"/>
    <property type="match status" value="1"/>
</dbReference>
<dbReference type="GO" id="GO:0046872">
    <property type="term" value="F:metal ion binding"/>
    <property type="evidence" value="ECO:0007669"/>
    <property type="project" value="UniProtKB-UniRule"/>
</dbReference>
<dbReference type="Gene3D" id="3.20.20.70">
    <property type="entry name" value="Aldolase class I"/>
    <property type="match status" value="1"/>
</dbReference>
<protein>
    <recommendedName>
        <fullName evidence="2 9">Heme chaperone HemW</fullName>
    </recommendedName>
</protein>
<dbReference type="EMBL" id="JADCKB010000013">
    <property type="protein sequence ID" value="MBE5040266.1"/>
    <property type="molecule type" value="Genomic_DNA"/>
</dbReference>
<evidence type="ECO:0000256" key="7">
    <source>
        <dbReference type="ARBA" id="ARBA00023014"/>
    </source>
</evidence>
<name>A0A9D5M182_9FIRM</name>
<dbReference type="InterPro" id="IPR010723">
    <property type="entry name" value="HemN_C"/>
</dbReference>
<evidence type="ECO:0000256" key="1">
    <source>
        <dbReference type="ARBA" id="ARBA00006100"/>
    </source>
</evidence>
<comment type="caution">
    <text evidence="11">The sequence shown here is derived from an EMBL/GenBank/DDBJ whole genome shotgun (WGS) entry which is preliminary data.</text>
</comment>
<sequence length="369" mass="42549">MCLGIYVHIPFCASKCNYCDFNSYAGILDKQQEYCEALSQEIRKFHMRRTVDTVYFGGGTPTLLQPERLVNVFCVLKEHFPFTQSCEVTAECNPGTIDFDGLKKLRDAGFNRLSIGMQSASDEILKQLGRIHNFEDCRSCVENARRAGFQNLSVDLIFGLPEQTKEDWMHTLKQATALSPQHISCYALKIEPGTPFADMSLKLPDDDLCRMFYDYAVEYLDSMGYIQYEISNFAFPGYESRHNCKYWQCDDFAGFGAGAYSCINTNRYNNVLDVSQYCKKIFSEGSAVRETVLLTPEDRMSEFCFLGLRMNQGIDIGTFQKRFHMPLEQIYGEVLQKNYLRGTLRREKNRIYIPKQWLFVCNSILVDFV</sequence>
<keyword evidence="8 9" id="KW-0143">Chaperone</keyword>
<dbReference type="Pfam" id="PF04055">
    <property type="entry name" value="Radical_SAM"/>
    <property type="match status" value="1"/>
</dbReference>
<dbReference type="PANTHER" id="PTHR13932:SF5">
    <property type="entry name" value="RADICAL S-ADENOSYL METHIONINE DOMAIN-CONTAINING PROTEIN 1, MITOCHONDRIAL"/>
    <property type="match status" value="1"/>
</dbReference>
<evidence type="ECO:0000256" key="8">
    <source>
        <dbReference type="ARBA" id="ARBA00023186"/>
    </source>
</evidence>
<evidence type="ECO:0000259" key="10">
    <source>
        <dbReference type="PROSITE" id="PS51918"/>
    </source>
</evidence>
<dbReference type="InterPro" id="IPR004559">
    <property type="entry name" value="HemW-like"/>
</dbReference>
<dbReference type="AlphaFoldDB" id="A0A9D5M182"/>
<dbReference type="InterPro" id="IPR006638">
    <property type="entry name" value="Elp3/MiaA/NifB-like_rSAM"/>
</dbReference>
<dbReference type="SFLD" id="SFLDF00288">
    <property type="entry name" value="HemN-like__clustered_with_nucl"/>
    <property type="match status" value="1"/>
</dbReference>
<dbReference type="Proteomes" id="UP000806542">
    <property type="component" value="Unassembled WGS sequence"/>
</dbReference>
<dbReference type="SFLD" id="SFLDG01082">
    <property type="entry name" value="B12-binding_domain_containing"/>
    <property type="match status" value="1"/>
</dbReference>
<dbReference type="CDD" id="cd01335">
    <property type="entry name" value="Radical_SAM"/>
    <property type="match status" value="1"/>
</dbReference>
<feature type="domain" description="Radical SAM core" evidence="10">
    <location>
        <begin position="1"/>
        <end position="226"/>
    </location>
</feature>
<reference evidence="11" key="1">
    <citation type="submission" date="2020-10" db="EMBL/GenBank/DDBJ databases">
        <title>ChiBAC.</title>
        <authorList>
            <person name="Zenner C."/>
            <person name="Hitch T.C.A."/>
            <person name="Clavel T."/>
        </authorList>
    </citation>
    <scope>NUCLEOTIDE SEQUENCE</scope>
    <source>
        <strain evidence="11">DSM 107454</strain>
    </source>
</reference>
<dbReference type="GO" id="GO:0004109">
    <property type="term" value="F:coproporphyrinogen oxidase activity"/>
    <property type="evidence" value="ECO:0007669"/>
    <property type="project" value="InterPro"/>
</dbReference>
<keyword evidence="12" id="KW-1185">Reference proteome</keyword>
<dbReference type="GO" id="GO:0051539">
    <property type="term" value="F:4 iron, 4 sulfur cluster binding"/>
    <property type="evidence" value="ECO:0007669"/>
    <property type="project" value="UniProtKB-UniRule"/>
</dbReference>
<keyword evidence="4 9" id="KW-0949">S-adenosyl-L-methionine</keyword>
<organism evidence="11 12">
    <name type="scientific">Ructibacterium gallinarum</name>
    <dbReference type="NCBI Taxonomy" id="2779355"/>
    <lineage>
        <taxon>Bacteria</taxon>
        <taxon>Bacillati</taxon>
        <taxon>Bacillota</taxon>
        <taxon>Clostridia</taxon>
        <taxon>Eubacteriales</taxon>
        <taxon>Oscillospiraceae</taxon>
        <taxon>Ructibacterium</taxon>
    </lineage>
</organism>
<keyword evidence="9" id="KW-0963">Cytoplasm</keyword>
<dbReference type="NCBIfam" id="TIGR00539">
    <property type="entry name" value="hemN_rel"/>
    <property type="match status" value="1"/>
</dbReference>
<dbReference type="InterPro" id="IPR034505">
    <property type="entry name" value="Coproporphyrinogen-III_oxidase"/>
</dbReference>
<evidence type="ECO:0000256" key="2">
    <source>
        <dbReference type="ARBA" id="ARBA00017228"/>
    </source>
</evidence>
<dbReference type="PROSITE" id="PS51918">
    <property type="entry name" value="RADICAL_SAM"/>
    <property type="match status" value="1"/>
</dbReference>
<dbReference type="InterPro" id="IPR007197">
    <property type="entry name" value="rSAM"/>
</dbReference>
<dbReference type="InterPro" id="IPR013785">
    <property type="entry name" value="Aldolase_TIM"/>
</dbReference>
<keyword evidence="9" id="KW-0004">4Fe-4S</keyword>
<accession>A0A9D5M182</accession>
<proteinExistence type="inferred from homology"/>
<keyword evidence="6 9" id="KW-0408">Iron</keyword>
<dbReference type="Pfam" id="PF06969">
    <property type="entry name" value="HemN_C"/>
    <property type="match status" value="1"/>
</dbReference>
<dbReference type="GO" id="GO:0006779">
    <property type="term" value="P:porphyrin-containing compound biosynthetic process"/>
    <property type="evidence" value="ECO:0007669"/>
    <property type="project" value="InterPro"/>
</dbReference>
<evidence type="ECO:0000313" key="11">
    <source>
        <dbReference type="EMBL" id="MBE5040266.1"/>
    </source>
</evidence>
<evidence type="ECO:0000256" key="6">
    <source>
        <dbReference type="ARBA" id="ARBA00023004"/>
    </source>
</evidence>
<evidence type="ECO:0000256" key="3">
    <source>
        <dbReference type="ARBA" id="ARBA00022617"/>
    </source>
</evidence>
<gene>
    <name evidence="11" type="primary">hemW</name>
    <name evidence="11" type="ORF">INF28_07300</name>
</gene>
<dbReference type="SFLD" id="SFLDF00562">
    <property type="entry name" value="HemN-like__clustered_with_heat"/>
    <property type="match status" value="1"/>
</dbReference>
<dbReference type="PANTHER" id="PTHR13932">
    <property type="entry name" value="COPROPORPHYRINIGEN III OXIDASE"/>
    <property type="match status" value="1"/>
</dbReference>
<comment type="subcellular location">
    <subcellularLocation>
        <location evidence="9">Cytoplasm</location>
    </subcellularLocation>
</comment>
<dbReference type="SFLD" id="SFLDS00029">
    <property type="entry name" value="Radical_SAM"/>
    <property type="match status" value="1"/>
</dbReference>
<dbReference type="GO" id="GO:0005737">
    <property type="term" value="C:cytoplasm"/>
    <property type="evidence" value="ECO:0007669"/>
    <property type="project" value="UniProtKB-SubCell"/>
</dbReference>
<dbReference type="InterPro" id="IPR058240">
    <property type="entry name" value="rSAM_sf"/>
</dbReference>
<dbReference type="SFLD" id="SFLDG01065">
    <property type="entry name" value="anaerobic_coproporphyrinogen-I"/>
    <property type="match status" value="1"/>
</dbReference>